<sequence>MASDPLGLPTVTYEQLPVSDDRGVGWTKLRQLGPVLYGEGWYYLTRREDVLAALRNPEIFSSRRAFD</sequence>
<dbReference type="Proteomes" id="UP000199147">
    <property type="component" value="Unassembled WGS sequence"/>
</dbReference>
<gene>
    <name evidence="1" type="ORF">BN2156_05586</name>
</gene>
<evidence type="ECO:0000313" key="2">
    <source>
        <dbReference type="Proteomes" id="UP000199147"/>
    </source>
</evidence>
<dbReference type="EMBL" id="CWKH01000003">
    <property type="protein sequence ID" value="CRZ18681.1"/>
    <property type="molecule type" value="Genomic_DNA"/>
</dbReference>
<protein>
    <submittedName>
        <fullName evidence="1">Cytochrome P450</fullName>
    </submittedName>
</protein>
<reference evidence="2" key="1">
    <citation type="submission" date="2015-07" db="EMBL/GenBank/DDBJ databases">
        <authorList>
            <person name="Urmite Genomes"/>
        </authorList>
    </citation>
    <scope>NUCLEOTIDE SEQUENCE [LARGE SCALE GENOMIC DNA]</scope>
    <source>
        <strain evidence="2">type strain: ATCC 49404</strain>
    </source>
</reference>
<dbReference type="STRING" id="146018.BN2156_05586"/>
<accession>A0A0H5RXU7</accession>
<keyword evidence="2" id="KW-1185">Reference proteome</keyword>
<evidence type="ECO:0000313" key="1">
    <source>
        <dbReference type="EMBL" id="CRZ18681.1"/>
    </source>
</evidence>
<proteinExistence type="predicted"/>
<dbReference type="AlphaFoldDB" id="A0A0H5RXU7"/>
<organism evidence="1 2">
    <name type="scientific">Mycolicibacterium neworleansense</name>
    <dbReference type="NCBI Taxonomy" id="146018"/>
    <lineage>
        <taxon>Bacteria</taxon>
        <taxon>Bacillati</taxon>
        <taxon>Actinomycetota</taxon>
        <taxon>Actinomycetes</taxon>
        <taxon>Mycobacteriales</taxon>
        <taxon>Mycobacteriaceae</taxon>
        <taxon>Mycolicibacterium</taxon>
    </lineage>
</organism>
<name>A0A0H5RXU7_9MYCO</name>